<keyword evidence="1" id="KW-1133">Transmembrane helix</keyword>
<dbReference type="AlphaFoldDB" id="A0A7F5R3R9"/>
<evidence type="ECO:0000256" key="2">
    <source>
        <dbReference type="SAM" id="SignalP"/>
    </source>
</evidence>
<evidence type="ECO:0000313" key="4">
    <source>
        <dbReference type="RefSeq" id="XP_025830332.1"/>
    </source>
</evidence>
<evidence type="ECO:0000256" key="1">
    <source>
        <dbReference type="SAM" id="Phobius"/>
    </source>
</evidence>
<keyword evidence="1" id="KW-0812">Transmembrane</keyword>
<feature type="chain" id="PRO_5028824873" evidence="2">
    <location>
        <begin position="23"/>
        <end position="126"/>
    </location>
</feature>
<protein>
    <submittedName>
        <fullName evidence="4">Uncharacterized protein LOC112904455</fullName>
    </submittedName>
</protein>
<sequence>MKILLLRIFLLYVLFCLSEIESVDIIGGKSDDGPPGVCYLKKIKLEIPDKGYVYKGCNLYTCQYPDYVKYGRRIPDLLYGLLHFGLYLVPILFRSPWISFFTSTFHVMKTEKDLTVSILSDMSIFL</sequence>
<proteinExistence type="predicted"/>
<feature type="signal peptide" evidence="2">
    <location>
        <begin position="1"/>
        <end position="22"/>
    </location>
</feature>
<dbReference type="GeneID" id="112904455"/>
<accession>A0A7F5R3R9</accession>
<dbReference type="Proteomes" id="UP000192223">
    <property type="component" value="Unplaced"/>
</dbReference>
<feature type="transmembrane region" description="Helical" evidence="1">
    <location>
        <begin position="77"/>
        <end position="93"/>
    </location>
</feature>
<gene>
    <name evidence="4" type="primary">LOC112904455</name>
</gene>
<dbReference type="InParanoid" id="A0A7F5R3R9"/>
<keyword evidence="1" id="KW-0472">Membrane</keyword>
<evidence type="ECO:0000313" key="3">
    <source>
        <dbReference type="Proteomes" id="UP000192223"/>
    </source>
</evidence>
<reference evidence="4" key="1">
    <citation type="submission" date="2025-08" db="UniProtKB">
        <authorList>
            <consortium name="RefSeq"/>
        </authorList>
    </citation>
    <scope>IDENTIFICATION</scope>
    <source>
        <tissue evidence="4">Entire body</tissue>
    </source>
</reference>
<dbReference type="RefSeq" id="XP_025830332.1">
    <property type="nucleotide sequence ID" value="XM_025974547.1"/>
</dbReference>
<name>A0A7F5R3R9_AGRPL</name>
<keyword evidence="3" id="KW-1185">Reference proteome</keyword>
<keyword evidence="2" id="KW-0732">Signal</keyword>
<dbReference type="KEGG" id="apln:112904455"/>
<organism evidence="3 4">
    <name type="scientific">Agrilus planipennis</name>
    <name type="common">Emerald ash borer</name>
    <name type="synonym">Agrilus marcopoli</name>
    <dbReference type="NCBI Taxonomy" id="224129"/>
    <lineage>
        <taxon>Eukaryota</taxon>
        <taxon>Metazoa</taxon>
        <taxon>Ecdysozoa</taxon>
        <taxon>Arthropoda</taxon>
        <taxon>Hexapoda</taxon>
        <taxon>Insecta</taxon>
        <taxon>Pterygota</taxon>
        <taxon>Neoptera</taxon>
        <taxon>Endopterygota</taxon>
        <taxon>Coleoptera</taxon>
        <taxon>Polyphaga</taxon>
        <taxon>Elateriformia</taxon>
        <taxon>Buprestoidea</taxon>
        <taxon>Buprestidae</taxon>
        <taxon>Agrilinae</taxon>
        <taxon>Agrilus</taxon>
    </lineage>
</organism>